<protein>
    <submittedName>
        <fullName evidence="1">Uncharacterized protein</fullName>
    </submittedName>
</protein>
<gene>
    <name evidence="1" type="ORF">LCGC14_1649650</name>
</gene>
<dbReference type="EMBL" id="LAZR01013854">
    <property type="protein sequence ID" value="KKM20038.1"/>
    <property type="molecule type" value="Genomic_DNA"/>
</dbReference>
<feature type="non-terminal residue" evidence="1">
    <location>
        <position position="1"/>
    </location>
</feature>
<accession>A0A0F9KD43</accession>
<name>A0A0F9KD43_9ZZZZ</name>
<dbReference type="AlphaFoldDB" id="A0A0F9KD43"/>
<reference evidence="1" key="1">
    <citation type="journal article" date="2015" name="Nature">
        <title>Complex archaea that bridge the gap between prokaryotes and eukaryotes.</title>
        <authorList>
            <person name="Spang A."/>
            <person name="Saw J.H."/>
            <person name="Jorgensen S.L."/>
            <person name="Zaremba-Niedzwiedzka K."/>
            <person name="Martijn J."/>
            <person name="Lind A.E."/>
            <person name="van Eijk R."/>
            <person name="Schleper C."/>
            <person name="Guy L."/>
            <person name="Ettema T.J."/>
        </authorList>
    </citation>
    <scope>NUCLEOTIDE SEQUENCE</scope>
</reference>
<sequence>IVPVDFVILSSQAQLDSCQKQVDELVGEIFADMAKLLDGKNYGMGIDKLHSKWLQAMKQKYGVKKNSDGGFRDKMASALKQMLDRDMGLK</sequence>
<organism evidence="1">
    <name type="scientific">marine sediment metagenome</name>
    <dbReference type="NCBI Taxonomy" id="412755"/>
    <lineage>
        <taxon>unclassified sequences</taxon>
        <taxon>metagenomes</taxon>
        <taxon>ecological metagenomes</taxon>
    </lineage>
</organism>
<evidence type="ECO:0000313" key="1">
    <source>
        <dbReference type="EMBL" id="KKM20038.1"/>
    </source>
</evidence>
<proteinExistence type="predicted"/>
<comment type="caution">
    <text evidence="1">The sequence shown here is derived from an EMBL/GenBank/DDBJ whole genome shotgun (WGS) entry which is preliminary data.</text>
</comment>